<sequence length="185" mass="20569">HRPVNMALLTDFKSEEKGLSKHYRGVRKRSWGKFVAEIRDPGRDKGRLWLGTFSTAEEAAMAYDKAALLIRGCRASLNFPIEVVARALELEHAPSHSEEIITLSSLQNENELGTELEKPGGEGNELRTRSRESAASGVVELEDLGIDLLENLLLSTEEGNMGEFPRFSLPPFSDLLDMDTCNHVC</sequence>
<dbReference type="InterPro" id="IPR016177">
    <property type="entry name" value="DNA-bd_dom_sf"/>
</dbReference>
<evidence type="ECO:0000256" key="2">
    <source>
        <dbReference type="ARBA" id="ARBA00023015"/>
    </source>
</evidence>
<dbReference type="InterPro" id="IPR001471">
    <property type="entry name" value="AP2/ERF_dom"/>
</dbReference>
<feature type="domain" description="AP2/ERF" evidence="7">
    <location>
        <begin position="22"/>
        <end position="80"/>
    </location>
</feature>
<keyword evidence="9" id="KW-1185">Reference proteome</keyword>
<dbReference type="CDD" id="cd00018">
    <property type="entry name" value="AP2"/>
    <property type="match status" value="1"/>
</dbReference>
<dbReference type="PROSITE" id="PS51032">
    <property type="entry name" value="AP2_ERF"/>
    <property type="match status" value="1"/>
</dbReference>
<dbReference type="SUPFAM" id="SSF54171">
    <property type="entry name" value="DNA-binding domain"/>
    <property type="match status" value="1"/>
</dbReference>
<evidence type="ECO:0000256" key="1">
    <source>
        <dbReference type="ARBA" id="ARBA00004123"/>
    </source>
</evidence>
<feature type="compositionally biased region" description="Basic and acidic residues" evidence="6">
    <location>
        <begin position="115"/>
        <end position="132"/>
    </location>
</feature>
<dbReference type="InterPro" id="IPR044808">
    <property type="entry name" value="ERF_plant"/>
</dbReference>
<gene>
    <name evidence="8" type="ORF">KI387_001485</name>
</gene>
<keyword evidence="3" id="KW-0238">DNA-binding</keyword>
<dbReference type="InterPro" id="IPR036955">
    <property type="entry name" value="AP2/ERF_dom_sf"/>
</dbReference>
<dbReference type="Gene3D" id="3.30.730.10">
    <property type="entry name" value="AP2/ERF domain"/>
    <property type="match status" value="1"/>
</dbReference>
<reference evidence="8 9" key="1">
    <citation type="journal article" date="2021" name="Nat. Plants">
        <title>The Taxus genome provides insights into paclitaxel biosynthesis.</title>
        <authorList>
            <person name="Xiong X."/>
            <person name="Gou J."/>
            <person name="Liao Q."/>
            <person name="Li Y."/>
            <person name="Zhou Q."/>
            <person name="Bi G."/>
            <person name="Li C."/>
            <person name="Du R."/>
            <person name="Wang X."/>
            <person name="Sun T."/>
            <person name="Guo L."/>
            <person name="Liang H."/>
            <person name="Lu P."/>
            <person name="Wu Y."/>
            <person name="Zhang Z."/>
            <person name="Ro D.K."/>
            <person name="Shang Y."/>
            <person name="Huang S."/>
            <person name="Yan J."/>
        </authorList>
    </citation>
    <scope>NUCLEOTIDE SEQUENCE [LARGE SCALE GENOMIC DNA]</scope>
    <source>
        <strain evidence="8">Ta-2019</strain>
    </source>
</reference>
<evidence type="ECO:0000313" key="9">
    <source>
        <dbReference type="Proteomes" id="UP000824469"/>
    </source>
</evidence>
<dbReference type="PRINTS" id="PR00367">
    <property type="entry name" value="ETHRSPELEMNT"/>
</dbReference>
<dbReference type="Proteomes" id="UP000824469">
    <property type="component" value="Unassembled WGS sequence"/>
</dbReference>
<evidence type="ECO:0000259" key="7">
    <source>
        <dbReference type="PROSITE" id="PS51032"/>
    </source>
</evidence>
<organism evidence="8 9">
    <name type="scientific">Taxus chinensis</name>
    <name type="common">Chinese yew</name>
    <name type="synonym">Taxus wallichiana var. chinensis</name>
    <dbReference type="NCBI Taxonomy" id="29808"/>
    <lineage>
        <taxon>Eukaryota</taxon>
        <taxon>Viridiplantae</taxon>
        <taxon>Streptophyta</taxon>
        <taxon>Embryophyta</taxon>
        <taxon>Tracheophyta</taxon>
        <taxon>Spermatophyta</taxon>
        <taxon>Pinopsida</taxon>
        <taxon>Pinidae</taxon>
        <taxon>Conifers II</taxon>
        <taxon>Cupressales</taxon>
        <taxon>Taxaceae</taxon>
        <taxon>Taxus</taxon>
    </lineage>
</organism>
<protein>
    <recommendedName>
        <fullName evidence="7">AP2/ERF domain-containing protein</fullName>
    </recommendedName>
</protein>
<keyword evidence="2" id="KW-0805">Transcription regulation</keyword>
<proteinExistence type="predicted"/>
<comment type="subcellular location">
    <subcellularLocation>
        <location evidence="1">Nucleus</location>
    </subcellularLocation>
</comment>
<dbReference type="AlphaFoldDB" id="A0AA38LQ29"/>
<dbReference type="GO" id="GO:0003677">
    <property type="term" value="F:DNA binding"/>
    <property type="evidence" value="ECO:0007669"/>
    <property type="project" value="UniProtKB-KW"/>
</dbReference>
<dbReference type="GO" id="GO:0003700">
    <property type="term" value="F:DNA-binding transcription factor activity"/>
    <property type="evidence" value="ECO:0007669"/>
    <property type="project" value="InterPro"/>
</dbReference>
<dbReference type="EMBL" id="JAHRHJ020000001">
    <property type="protein sequence ID" value="KAH9329377.1"/>
    <property type="molecule type" value="Genomic_DNA"/>
</dbReference>
<dbReference type="GO" id="GO:0009873">
    <property type="term" value="P:ethylene-activated signaling pathway"/>
    <property type="evidence" value="ECO:0007669"/>
    <property type="project" value="InterPro"/>
</dbReference>
<keyword evidence="5" id="KW-0539">Nucleus</keyword>
<comment type="caution">
    <text evidence="8">The sequence shown here is derived from an EMBL/GenBank/DDBJ whole genome shotgun (WGS) entry which is preliminary data.</text>
</comment>
<keyword evidence="4" id="KW-0804">Transcription</keyword>
<dbReference type="GO" id="GO:0005634">
    <property type="term" value="C:nucleus"/>
    <property type="evidence" value="ECO:0007669"/>
    <property type="project" value="UniProtKB-SubCell"/>
</dbReference>
<dbReference type="Pfam" id="PF00847">
    <property type="entry name" value="AP2"/>
    <property type="match status" value="1"/>
</dbReference>
<evidence type="ECO:0000313" key="8">
    <source>
        <dbReference type="EMBL" id="KAH9329377.1"/>
    </source>
</evidence>
<evidence type="ECO:0000256" key="5">
    <source>
        <dbReference type="ARBA" id="ARBA00023242"/>
    </source>
</evidence>
<dbReference type="FunFam" id="3.30.730.10:FF:000001">
    <property type="entry name" value="Ethylene-responsive transcription factor 2"/>
    <property type="match status" value="1"/>
</dbReference>
<evidence type="ECO:0000256" key="4">
    <source>
        <dbReference type="ARBA" id="ARBA00023163"/>
    </source>
</evidence>
<dbReference type="PANTHER" id="PTHR31190">
    <property type="entry name" value="DNA-BINDING DOMAIN"/>
    <property type="match status" value="1"/>
</dbReference>
<accession>A0AA38LQ29</accession>
<evidence type="ECO:0000256" key="3">
    <source>
        <dbReference type="ARBA" id="ARBA00023125"/>
    </source>
</evidence>
<dbReference type="SMART" id="SM00380">
    <property type="entry name" value="AP2"/>
    <property type="match status" value="1"/>
</dbReference>
<feature type="non-terminal residue" evidence="8">
    <location>
        <position position="1"/>
    </location>
</feature>
<name>A0AA38LQ29_TAXCH</name>
<dbReference type="PANTHER" id="PTHR31190:SF374">
    <property type="entry name" value="AP2_ERF DOMAIN-CONTAINING PROTEIN"/>
    <property type="match status" value="1"/>
</dbReference>
<feature type="region of interest" description="Disordered" evidence="6">
    <location>
        <begin position="113"/>
        <end position="134"/>
    </location>
</feature>
<evidence type="ECO:0000256" key="6">
    <source>
        <dbReference type="SAM" id="MobiDB-lite"/>
    </source>
</evidence>
<dbReference type="OMA" id="RENKQES"/>